<dbReference type="Gene3D" id="2.60.40.1090">
    <property type="entry name" value="Fimbrial-type adhesion domain"/>
    <property type="match status" value="1"/>
</dbReference>
<dbReference type="GO" id="GO:0009289">
    <property type="term" value="C:pilus"/>
    <property type="evidence" value="ECO:0007669"/>
    <property type="project" value="InterPro"/>
</dbReference>
<dbReference type="InterPro" id="IPR050263">
    <property type="entry name" value="Bact_Fimbrial_Adh_Pro"/>
</dbReference>
<dbReference type="RefSeq" id="WP_256682737.1">
    <property type="nucleotide sequence ID" value="NZ_UIGI01000002.1"/>
</dbReference>
<dbReference type="InterPro" id="IPR008966">
    <property type="entry name" value="Adhesion_dom_sf"/>
</dbReference>
<reference evidence="3 4" key="1">
    <citation type="submission" date="2018-06" db="EMBL/GenBank/DDBJ databases">
        <authorList>
            <consortium name="Pathogen Informatics"/>
            <person name="Doyle S."/>
        </authorList>
    </citation>
    <scope>NUCLEOTIDE SEQUENCE [LARGE SCALE GENOMIC DNA]</scope>
    <source>
        <strain evidence="3 4">NCTC12119</strain>
    </source>
</reference>
<keyword evidence="1" id="KW-0732">Signal</keyword>
<dbReference type="EMBL" id="UIGI01000002">
    <property type="protein sequence ID" value="SUY92929.1"/>
    <property type="molecule type" value="Genomic_DNA"/>
</dbReference>
<dbReference type="Proteomes" id="UP000255528">
    <property type="component" value="Unassembled WGS sequence"/>
</dbReference>
<sequence>MKKTLLLLLLASCSTLADLGHVNLIMSGEIMKESCDIDANNLTQNVEIGDFAVGTFNSVGSVSADKSFKILLSKCSPEIKTAGVTFTGTAQAGGDSSLLALSDTTGTGNLAQGVAVQLLDSNKIPLAINSLNPVRYPISPGDNTLNFSLRYKAVSLPVVAGNANAVLYFNMDYQ</sequence>
<dbReference type="InterPro" id="IPR000259">
    <property type="entry name" value="Adhesion_dom_fimbrial"/>
</dbReference>
<dbReference type="AlphaFoldDB" id="A0A381KNP4"/>
<evidence type="ECO:0000313" key="3">
    <source>
        <dbReference type="EMBL" id="SUY92929.1"/>
    </source>
</evidence>
<dbReference type="InterPro" id="IPR036937">
    <property type="entry name" value="Adhesion_dom_fimbrial_sf"/>
</dbReference>
<dbReference type="SUPFAM" id="SSF49401">
    <property type="entry name" value="Bacterial adhesins"/>
    <property type="match status" value="1"/>
</dbReference>
<dbReference type="Pfam" id="PF00419">
    <property type="entry name" value="Fimbrial"/>
    <property type="match status" value="1"/>
</dbReference>
<gene>
    <name evidence="3" type="primary">sfaG_2</name>
    <name evidence="3" type="ORF">NCTC12119_04959</name>
</gene>
<feature type="domain" description="Fimbrial-type adhesion" evidence="2">
    <location>
        <begin position="26"/>
        <end position="174"/>
    </location>
</feature>
<dbReference type="GO" id="GO:0043709">
    <property type="term" value="P:cell adhesion involved in single-species biofilm formation"/>
    <property type="evidence" value="ECO:0007669"/>
    <property type="project" value="TreeGrafter"/>
</dbReference>
<evidence type="ECO:0000259" key="2">
    <source>
        <dbReference type="Pfam" id="PF00419"/>
    </source>
</evidence>
<dbReference type="PANTHER" id="PTHR33420:SF5">
    <property type="entry name" value="FIMBRIAL SUBUNIT"/>
    <property type="match status" value="1"/>
</dbReference>
<name>A0A381KNP4_9ENTR</name>
<dbReference type="PANTHER" id="PTHR33420">
    <property type="entry name" value="FIMBRIAL SUBUNIT ELFA-RELATED"/>
    <property type="match status" value="1"/>
</dbReference>
<evidence type="ECO:0000313" key="4">
    <source>
        <dbReference type="Proteomes" id="UP000255528"/>
    </source>
</evidence>
<feature type="chain" id="PRO_5017004309" evidence="1">
    <location>
        <begin position="18"/>
        <end position="174"/>
    </location>
</feature>
<protein>
    <submittedName>
        <fullName evidence="3">S-fimbrial protein subunit SfaG</fullName>
    </submittedName>
</protein>
<feature type="signal peptide" evidence="1">
    <location>
        <begin position="1"/>
        <end position="17"/>
    </location>
</feature>
<evidence type="ECO:0000256" key="1">
    <source>
        <dbReference type="SAM" id="SignalP"/>
    </source>
</evidence>
<proteinExistence type="predicted"/>
<accession>A0A381KNP4</accession>
<organism evidence="3 4">
    <name type="scientific">Buttiauxella agrestis</name>
    <dbReference type="NCBI Taxonomy" id="82977"/>
    <lineage>
        <taxon>Bacteria</taxon>
        <taxon>Pseudomonadati</taxon>
        <taxon>Pseudomonadota</taxon>
        <taxon>Gammaproteobacteria</taxon>
        <taxon>Enterobacterales</taxon>
        <taxon>Enterobacteriaceae</taxon>
        <taxon>Buttiauxella</taxon>
    </lineage>
</organism>